<dbReference type="GO" id="GO:0005802">
    <property type="term" value="C:trans-Golgi network"/>
    <property type="evidence" value="ECO:0007669"/>
    <property type="project" value="InterPro"/>
</dbReference>
<gene>
    <name evidence="9" type="primary">LOC111118422</name>
</gene>
<dbReference type="SMART" id="SM00809">
    <property type="entry name" value="Alpha_adaptinC2"/>
    <property type="match status" value="1"/>
</dbReference>
<dbReference type="InterPro" id="IPR013041">
    <property type="entry name" value="Clathrin_app_Ig-like_sf"/>
</dbReference>
<dbReference type="GO" id="GO:0034394">
    <property type="term" value="P:protein localization to cell surface"/>
    <property type="evidence" value="ECO:0007669"/>
    <property type="project" value="TreeGrafter"/>
</dbReference>
<evidence type="ECO:0000256" key="3">
    <source>
        <dbReference type="ARBA" id="ARBA00022448"/>
    </source>
</evidence>
<evidence type="ECO:0000256" key="6">
    <source>
        <dbReference type="SAM" id="MobiDB-lite"/>
    </source>
</evidence>
<evidence type="ECO:0000256" key="1">
    <source>
        <dbReference type="ARBA" id="ARBA00004481"/>
    </source>
</evidence>
<dbReference type="AlphaFoldDB" id="A0A8B8CD49"/>
<evidence type="ECO:0000259" key="7">
    <source>
        <dbReference type="PROSITE" id="PS50180"/>
    </source>
</evidence>
<feature type="compositionally biased region" description="Polar residues" evidence="6">
    <location>
        <begin position="1"/>
        <end position="20"/>
    </location>
</feature>
<dbReference type="PANTHER" id="PTHR45905:SF1">
    <property type="entry name" value="GOLGI-LOCALIZED, GAMMA-ADAPTIN EAR CONTAINING, ARF BINDING PROTEIN"/>
    <property type="match status" value="1"/>
</dbReference>
<dbReference type="InterPro" id="IPR008152">
    <property type="entry name" value="Clathrin_a/b/g-adaptin_app_Ig"/>
</dbReference>
<dbReference type="Proteomes" id="UP000694844">
    <property type="component" value="Chromosome 2"/>
</dbReference>
<evidence type="ECO:0000256" key="4">
    <source>
        <dbReference type="ARBA" id="ARBA00022927"/>
    </source>
</evidence>
<dbReference type="InterPro" id="IPR027422">
    <property type="entry name" value="GGA1-3"/>
</dbReference>
<proteinExistence type="predicted"/>
<dbReference type="InterPro" id="IPR008153">
    <property type="entry name" value="GAE_dom"/>
</dbReference>
<dbReference type="SUPFAM" id="SSF49348">
    <property type="entry name" value="Clathrin adaptor appendage domain"/>
    <property type="match status" value="1"/>
</dbReference>
<feature type="compositionally biased region" description="Low complexity" evidence="6">
    <location>
        <begin position="32"/>
        <end position="46"/>
    </location>
</feature>
<sequence>MNQMLNKTSSPPSLTGSNLLDSPMLGAPAQLPVSQPSQTTTPSSTPIKQGTDALSLSDVFVPLESIQPDGTAPLNAYDKNGLKIVIHVAKNKPRENVTVMVVSTISTNTNPVKNFVFQAAVPKVMKVKLQPPSATDLPAYNPILPPAAITQVMLLANPQKEKIRLKFKITYVSNGENLSDVGEVDSFTIS</sequence>
<keyword evidence="8" id="KW-1185">Reference proteome</keyword>
<accession>A0A8B8CD49</accession>
<dbReference type="GO" id="GO:0006886">
    <property type="term" value="P:intracellular protein transport"/>
    <property type="evidence" value="ECO:0007669"/>
    <property type="project" value="InterPro"/>
</dbReference>
<reference evidence="9" key="1">
    <citation type="submission" date="2025-08" db="UniProtKB">
        <authorList>
            <consortium name="RefSeq"/>
        </authorList>
    </citation>
    <scope>IDENTIFICATION</scope>
    <source>
        <tissue evidence="9">Whole sample</tissue>
    </source>
</reference>
<dbReference type="Gene3D" id="2.60.40.1230">
    <property type="match status" value="1"/>
</dbReference>
<evidence type="ECO:0000256" key="5">
    <source>
        <dbReference type="ARBA" id="ARBA00023034"/>
    </source>
</evidence>
<dbReference type="GeneID" id="111118422"/>
<keyword evidence="4" id="KW-0653">Protein transport</keyword>
<name>A0A8B8CD49_CRAVI</name>
<dbReference type="PANTHER" id="PTHR45905">
    <property type="entry name" value="GOLGI-LOCALIZED, GAMMA-ADAPTIN EAR CONTAINING, ARF BINDING PROTEIN"/>
    <property type="match status" value="1"/>
</dbReference>
<keyword evidence="5" id="KW-0333">Golgi apparatus</keyword>
<keyword evidence="3" id="KW-0813">Transport</keyword>
<organism evidence="8 9">
    <name type="scientific">Crassostrea virginica</name>
    <name type="common">Eastern oyster</name>
    <dbReference type="NCBI Taxonomy" id="6565"/>
    <lineage>
        <taxon>Eukaryota</taxon>
        <taxon>Metazoa</taxon>
        <taxon>Spiralia</taxon>
        <taxon>Lophotrochozoa</taxon>
        <taxon>Mollusca</taxon>
        <taxon>Bivalvia</taxon>
        <taxon>Autobranchia</taxon>
        <taxon>Pteriomorphia</taxon>
        <taxon>Ostreida</taxon>
        <taxon>Ostreoidea</taxon>
        <taxon>Ostreidae</taxon>
        <taxon>Crassostrea</taxon>
    </lineage>
</organism>
<comment type="subcellular location">
    <subcellularLocation>
        <location evidence="1">Endosome membrane</location>
        <topology evidence="1">Peripheral membrane protein</topology>
    </subcellularLocation>
    <subcellularLocation>
        <location evidence="2">Golgi apparatus</location>
    </subcellularLocation>
</comment>
<dbReference type="GO" id="GO:0006893">
    <property type="term" value="P:Golgi to plasma membrane transport"/>
    <property type="evidence" value="ECO:0007669"/>
    <property type="project" value="TreeGrafter"/>
</dbReference>
<dbReference type="GO" id="GO:0010008">
    <property type="term" value="C:endosome membrane"/>
    <property type="evidence" value="ECO:0007669"/>
    <property type="project" value="UniProtKB-SubCell"/>
</dbReference>
<evidence type="ECO:0000313" key="9">
    <source>
        <dbReference type="RefSeq" id="XP_022313605.1"/>
    </source>
</evidence>
<evidence type="ECO:0000256" key="2">
    <source>
        <dbReference type="ARBA" id="ARBA00004555"/>
    </source>
</evidence>
<dbReference type="KEGG" id="cvn:111118422"/>
<dbReference type="PROSITE" id="PS50180">
    <property type="entry name" value="GAE"/>
    <property type="match status" value="1"/>
</dbReference>
<feature type="region of interest" description="Disordered" evidence="6">
    <location>
        <begin position="1"/>
        <end position="49"/>
    </location>
</feature>
<feature type="domain" description="GAE" evidence="7">
    <location>
        <begin position="69"/>
        <end position="188"/>
    </location>
</feature>
<dbReference type="OrthoDB" id="447025at2759"/>
<dbReference type="RefSeq" id="XP_022313605.1">
    <property type="nucleotide sequence ID" value="XM_022457897.1"/>
</dbReference>
<dbReference type="GO" id="GO:0031267">
    <property type="term" value="F:small GTPase binding"/>
    <property type="evidence" value="ECO:0007669"/>
    <property type="project" value="InterPro"/>
</dbReference>
<evidence type="ECO:0000313" key="8">
    <source>
        <dbReference type="Proteomes" id="UP000694844"/>
    </source>
</evidence>
<protein>
    <submittedName>
        <fullName evidence="9">ADP-ribosylation factor-binding protein GGA1-like</fullName>
    </submittedName>
</protein>
<dbReference type="Pfam" id="PF02883">
    <property type="entry name" value="Alpha_adaptinC2"/>
    <property type="match status" value="1"/>
</dbReference>